<proteinExistence type="predicted"/>
<dbReference type="EMBL" id="DXGD01000173">
    <property type="protein sequence ID" value="HIW99450.1"/>
    <property type="molecule type" value="Genomic_DNA"/>
</dbReference>
<reference evidence="4" key="2">
    <citation type="submission" date="2021-04" db="EMBL/GenBank/DDBJ databases">
        <authorList>
            <person name="Gilroy R."/>
        </authorList>
    </citation>
    <scope>NUCLEOTIDE SEQUENCE</scope>
    <source>
        <strain evidence="4">ChiHejej3B27-3195</strain>
    </source>
</reference>
<dbReference type="CDD" id="cd04301">
    <property type="entry name" value="NAT_SF"/>
    <property type="match status" value="1"/>
</dbReference>
<dbReference type="SUPFAM" id="SSF55729">
    <property type="entry name" value="Acyl-CoA N-acyltransferases (Nat)"/>
    <property type="match status" value="1"/>
</dbReference>
<organism evidence="4 5">
    <name type="scientific">Candidatus Nesterenkonia stercoripullorum</name>
    <dbReference type="NCBI Taxonomy" id="2838701"/>
    <lineage>
        <taxon>Bacteria</taxon>
        <taxon>Bacillati</taxon>
        <taxon>Actinomycetota</taxon>
        <taxon>Actinomycetes</taxon>
        <taxon>Micrococcales</taxon>
        <taxon>Micrococcaceae</taxon>
        <taxon>Nesterenkonia</taxon>
    </lineage>
</organism>
<reference evidence="4" key="1">
    <citation type="journal article" date="2021" name="PeerJ">
        <title>Extensive microbial diversity within the chicken gut microbiome revealed by metagenomics and culture.</title>
        <authorList>
            <person name="Gilroy R."/>
            <person name="Ravi A."/>
            <person name="Getino M."/>
            <person name="Pursley I."/>
            <person name="Horton D.L."/>
            <person name="Alikhan N.F."/>
            <person name="Baker D."/>
            <person name="Gharbi K."/>
            <person name="Hall N."/>
            <person name="Watson M."/>
            <person name="Adriaenssens E.M."/>
            <person name="Foster-Nyarko E."/>
            <person name="Jarju S."/>
            <person name="Secka A."/>
            <person name="Antonio M."/>
            <person name="Oren A."/>
            <person name="Chaudhuri R.R."/>
            <person name="La Ragione R."/>
            <person name="Hildebrand F."/>
            <person name="Pallen M.J."/>
        </authorList>
    </citation>
    <scope>NUCLEOTIDE SEQUENCE</scope>
    <source>
        <strain evidence="4">ChiHejej3B27-3195</strain>
    </source>
</reference>
<dbReference type="Proteomes" id="UP000824151">
    <property type="component" value="Unassembled WGS sequence"/>
</dbReference>
<dbReference type="AlphaFoldDB" id="A0A9D1S2A5"/>
<dbReference type="InterPro" id="IPR050832">
    <property type="entry name" value="Bact_Acetyltransf"/>
</dbReference>
<dbReference type="GO" id="GO:0016747">
    <property type="term" value="F:acyltransferase activity, transferring groups other than amino-acyl groups"/>
    <property type="evidence" value="ECO:0007669"/>
    <property type="project" value="InterPro"/>
</dbReference>
<dbReference type="Pfam" id="PF00583">
    <property type="entry name" value="Acetyltransf_1"/>
    <property type="match status" value="1"/>
</dbReference>
<evidence type="ECO:0000313" key="5">
    <source>
        <dbReference type="Proteomes" id="UP000824151"/>
    </source>
</evidence>
<evidence type="ECO:0000256" key="1">
    <source>
        <dbReference type="ARBA" id="ARBA00022679"/>
    </source>
</evidence>
<feature type="domain" description="N-acetyltransferase" evidence="3">
    <location>
        <begin position="15"/>
        <end position="163"/>
    </location>
</feature>
<evidence type="ECO:0000259" key="3">
    <source>
        <dbReference type="PROSITE" id="PS51186"/>
    </source>
</evidence>
<gene>
    <name evidence="4" type="ORF">H9871_04835</name>
</gene>
<dbReference type="InterPro" id="IPR000182">
    <property type="entry name" value="GNAT_dom"/>
</dbReference>
<evidence type="ECO:0000256" key="2">
    <source>
        <dbReference type="ARBA" id="ARBA00023315"/>
    </source>
</evidence>
<sequence length="163" mass="17727">MSAHPTSDKQRVATLPIRQASAEDAVVIAGLLHEFNGEFDVASPGVPALTSRLESLLAERSTICYLSRCALGVALVTRRPNVWSEGPVDLLDELYVVPQYRGLGIGGALITRLVADARDAGVSVIEINVDEADVDAQRFYERHGFTGRHGPSSERAFYFSQEL</sequence>
<accession>A0A9D1S2A5</accession>
<dbReference type="PANTHER" id="PTHR43877">
    <property type="entry name" value="AMINOALKYLPHOSPHONATE N-ACETYLTRANSFERASE-RELATED-RELATED"/>
    <property type="match status" value="1"/>
</dbReference>
<keyword evidence="1" id="KW-0808">Transferase</keyword>
<keyword evidence="2" id="KW-0012">Acyltransferase</keyword>
<dbReference type="Gene3D" id="3.40.630.30">
    <property type="match status" value="1"/>
</dbReference>
<name>A0A9D1S2A5_9MICC</name>
<protein>
    <submittedName>
        <fullName evidence="4">GNAT family N-acetyltransferase</fullName>
    </submittedName>
</protein>
<evidence type="ECO:0000313" key="4">
    <source>
        <dbReference type="EMBL" id="HIW99450.1"/>
    </source>
</evidence>
<dbReference type="InterPro" id="IPR016181">
    <property type="entry name" value="Acyl_CoA_acyltransferase"/>
</dbReference>
<dbReference type="PROSITE" id="PS51186">
    <property type="entry name" value="GNAT"/>
    <property type="match status" value="1"/>
</dbReference>
<comment type="caution">
    <text evidence="4">The sequence shown here is derived from an EMBL/GenBank/DDBJ whole genome shotgun (WGS) entry which is preliminary data.</text>
</comment>